<evidence type="ECO:0000256" key="4">
    <source>
        <dbReference type="ARBA" id="ARBA00023136"/>
    </source>
</evidence>
<keyword evidence="2 5" id="KW-0812">Transmembrane</keyword>
<dbReference type="InterPro" id="IPR025256">
    <property type="entry name" value="TM7S3/TM198-like_dom"/>
</dbReference>
<organism evidence="7 8">
    <name type="scientific">Gigaspora margarita</name>
    <dbReference type="NCBI Taxonomy" id="4874"/>
    <lineage>
        <taxon>Eukaryota</taxon>
        <taxon>Fungi</taxon>
        <taxon>Fungi incertae sedis</taxon>
        <taxon>Mucoromycota</taxon>
        <taxon>Glomeromycotina</taxon>
        <taxon>Glomeromycetes</taxon>
        <taxon>Diversisporales</taxon>
        <taxon>Gigasporaceae</taxon>
        <taxon>Gigaspora</taxon>
    </lineage>
</organism>
<keyword evidence="8" id="KW-1185">Reference proteome</keyword>
<feature type="transmembrane region" description="Helical" evidence="5">
    <location>
        <begin position="56"/>
        <end position="79"/>
    </location>
</feature>
<evidence type="ECO:0000256" key="5">
    <source>
        <dbReference type="SAM" id="Phobius"/>
    </source>
</evidence>
<evidence type="ECO:0000313" key="8">
    <source>
        <dbReference type="Proteomes" id="UP000789901"/>
    </source>
</evidence>
<feature type="domain" description="TM7S3/TM198-like" evidence="6">
    <location>
        <begin position="69"/>
        <end position="161"/>
    </location>
</feature>
<evidence type="ECO:0000256" key="3">
    <source>
        <dbReference type="ARBA" id="ARBA00022989"/>
    </source>
</evidence>
<feature type="transmembrane region" description="Helical" evidence="5">
    <location>
        <begin position="179"/>
        <end position="196"/>
    </location>
</feature>
<evidence type="ECO:0000256" key="1">
    <source>
        <dbReference type="ARBA" id="ARBA00004141"/>
    </source>
</evidence>
<reference evidence="7 8" key="1">
    <citation type="submission" date="2021-06" db="EMBL/GenBank/DDBJ databases">
        <authorList>
            <person name="Kallberg Y."/>
            <person name="Tangrot J."/>
            <person name="Rosling A."/>
        </authorList>
    </citation>
    <scope>NUCLEOTIDE SEQUENCE [LARGE SCALE GENOMIC DNA]</scope>
    <source>
        <strain evidence="7 8">120-4 pot B 10/14</strain>
    </source>
</reference>
<proteinExistence type="predicted"/>
<dbReference type="EMBL" id="CAJVQB010011160">
    <property type="protein sequence ID" value="CAG8745643.1"/>
    <property type="molecule type" value="Genomic_DNA"/>
</dbReference>
<dbReference type="Pfam" id="PF13886">
    <property type="entry name" value="TM7S3_TM198"/>
    <property type="match status" value="1"/>
</dbReference>
<dbReference type="Proteomes" id="UP000789901">
    <property type="component" value="Unassembled WGS sequence"/>
</dbReference>
<name>A0ABN7V905_GIGMA</name>
<feature type="transmembrane region" description="Helical" evidence="5">
    <location>
        <begin position="86"/>
        <end position="108"/>
    </location>
</feature>
<evidence type="ECO:0000256" key="2">
    <source>
        <dbReference type="ARBA" id="ARBA00022692"/>
    </source>
</evidence>
<gene>
    <name evidence="7" type="ORF">GMARGA_LOCUS15840</name>
</gene>
<evidence type="ECO:0000313" key="7">
    <source>
        <dbReference type="EMBL" id="CAG8745643.1"/>
    </source>
</evidence>
<accession>A0ABN7V905</accession>
<evidence type="ECO:0000259" key="6">
    <source>
        <dbReference type="Pfam" id="PF13886"/>
    </source>
</evidence>
<comment type="caution">
    <text evidence="7">The sequence shown here is derived from an EMBL/GenBank/DDBJ whole genome shotgun (WGS) entry which is preliminary data.</text>
</comment>
<keyword evidence="3 5" id="KW-1133">Transmembrane helix</keyword>
<feature type="transmembrane region" description="Helical" evidence="5">
    <location>
        <begin position="142"/>
        <end position="159"/>
    </location>
</feature>
<feature type="transmembrane region" description="Helical" evidence="5">
    <location>
        <begin position="120"/>
        <end position="137"/>
    </location>
</feature>
<protein>
    <submittedName>
        <fullName evidence="7">10515_t:CDS:1</fullName>
    </submittedName>
</protein>
<comment type="subcellular location">
    <subcellularLocation>
        <location evidence="1">Membrane</location>
        <topology evidence="1">Multi-pass membrane protein</topology>
    </subcellularLocation>
</comment>
<sequence length="320" mass="35873">MRKIHRRSRFSNLEFVACVVTICCFWPWIIEAQNVTDNINSNVNSNNTTNVIHKSTYSSAITLIDVLFAAVLVITGAFICFTYIKFIRMAGSIVGFYTLGCLSWIAMVNSDLGYRDYRNLMIPTIIGSLGAMLFLYFNRMNVSFVGILGGCAFGLTTLSVKDLNQLDANLLKYSVNGKIYGLLGGVFVLAAIGFFIQRKIILPTMPPCQTSGNGPPAMRDDLEKIVYEMNPSIRQSMRSSKVDFRDMNQLVTANNNSYSEKRDVEGPEIVNNARYIENDNVKLSKFDHSNSSYLRPNSAQIIENDSNIGKYSIEFQKGNE</sequence>
<keyword evidence="4 5" id="KW-0472">Membrane</keyword>